<sequence>MKRRSAFIFAVILAAAVGLVAWAGPLKSSLPNFDRATMSIFGQREQEEVELSLAQRERLHDLFSGIPRDRIPAKWQVFGTVRLFDEGREVSTVEVFSNSTGGGPFRIGKHYFLGYDQKGFREMLGVQDHSDSSR</sequence>
<dbReference type="EMBL" id="JAPDDT010000013">
    <property type="protein sequence ID" value="MCW1925322.1"/>
    <property type="molecule type" value="Genomic_DNA"/>
</dbReference>
<protein>
    <submittedName>
        <fullName evidence="1">Uncharacterized protein</fullName>
    </submittedName>
</protein>
<organism evidence="1 2">
    <name type="scientific">Luteolibacter arcticus</name>
    <dbReference type="NCBI Taxonomy" id="1581411"/>
    <lineage>
        <taxon>Bacteria</taxon>
        <taxon>Pseudomonadati</taxon>
        <taxon>Verrucomicrobiota</taxon>
        <taxon>Verrucomicrobiia</taxon>
        <taxon>Verrucomicrobiales</taxon>
        <taxon>Verrucomicrobiaceae</taxon>
        <taxon>Luteolibacter</taxon>
    </lineage>
</organism>
<evidence type="ECO:0000313" key="2">
    <source>
        <dbReference type="Proteomes" id="UP001320876"/>
    </source>
</evidence>
<dbReference type="Proteomes" id="UP001320876">
    <property type="component" value="Unassembled WGS sequence"/>
</dbReference>
<keyword evidence="2" id="KW-1185">Reference proteome</keyword>
<evidence type="ECO:0000313" key="1">
    <source>
        <dbReference type="EMBL" id="MCW1925322.1"/>
    </source>
</evidence>
<dbReference type="RefSeq" id="WP_264489429.1">
    <property type="nucleotide sequence ID" value="NZ_JAPDDT010000013.1"/>
</dbReference>
<accession>A0ABT3GP94</accession>
<comment type="caution">
    <text evidence="1">The sequence shown here is derived from an EMBL/GenBank/DDBJ whole genome shotgun (WGS) entry which is preliminary data.</text>
</comment>
<gene>
    <name evidence="1" type="ORF">OKA05_22370</name>
</gene>
<reference evidence="1 2" key="1">
    <citation type="submission" date="2022-10" db="EMBL/GenBank/DDBJ databases">
        <title>Luteolibacter arcticus strain CCTCC AB 2014275, whole genome shotgun sequencing project.</title>
        <authorList>
            <person name="Zhao G."/>
            <person name="Shen L."/>
        </authorList>
    </citation>
    <scope>NUCLEOTIDE SEQUENCE [LARGE SCALE GENOMIC DNA]</scope>
    <source>
        <strain evidence="1 2">CCTCC AB 2014275</strain>
    </source>
</reference>
<proteinExistence type="predicted"/>
<name>A0ABT3GP94_9BACT</name>